<dbReference type="PROSITE" id="PS00107">
    <property type="entry name" value="PROTEIN_KINASE_ATP"/>
    <property type="match status" value="1"/>
</dbReference>
<dbReference type="Gene3D" id="1.25.40.20">
    <property type="entry name" value="Ankyrin repeat-containing domain"/>
    <property type="match status" value="2"/>
</dbReference>
<keyword evidence="6" id="KW-0418">Kinase</keyword>
<evidence type="ECO:0000256" key="4">
    <source>
        <dbReference type="PROSITE-ProRule" id="PRU10141"/>
    </source>
</evidence>
<dbReference type="KEGG" id="spar:SPRG_13580"/>
<dbReference type="GO" id="GO:0004674">
    <property type="term" value="F:protein serine/threonine kinase activity"/>
    <property type="evidence" value="ECO:0007669"/>
    <property type="project" value="UniProtKB-KW"/>
</dbReference>
<keyword evidence="6" id="KW-0723">Serine/threonine-protein kinase</keyword>
<dbReference type="AlphaFoldDB" id="A0A067C415"/>
<dbReference type="InterPro" id="IPR002110">
    <property type="entry name" value="Ankyrin_rpt"/>
</dbReference>
<dbReference type="VEuPathDB" id="FungiDB:SPRG_13580"/>
<dbReference type="PROSITE" id="PS50088">
    <property type="entry name" value="ANK_REPEAT"/>
    <property type="match status" value="4"/>
</dbReference>
<evidence type="ECO:0000256" key="2">
    <source>
        <dbReference type="ARBA" id="ARBA00023043"/>
    </source>
</evidence>
<dbReference type="GO" id="GO:0005524">
    <property type="term" value="F:ATP binding"/>
    <property type="evidence" value="ECO:0007669"/>
    <property type="project" value="UniProtKB-UniRule"/>
</dbReference>
<feature type="binding site" evidence="4">
    <location>
        <position position="289"/>
    </location>
    <ligand>
        <name>ATP</name>
        <dbReference type="ChEBI" id="CHEBI:30616"/>
    </ligand>
</feature>
<protein>
    <submittedName>
        <fullName evidence="6">Serine/threonine protein kinase</fullName>
    </submittedName>
</protein>
<name>A0A067C415_SAPPC</name>
<dbReference type="Proteomes" id="UP000030745">
    <property type="component" value="Unassembled WGS sequence"/>
</dbReference>
<dbReference type="STRING" id="695850.A0A067C415"/>
<dbReference type="PRINTS" id="PR01415">
    <property type="entry name" value="ANKYRIN"/>
</dbReference>
<keyword evidence="2 3" id="KW-0040">ANK repeat</keyword>
<dbReference type="SUPFAM" id="SSF48403">
    <property type="entry name" value="Ankyrin repeat"/>
    <property type="match status" value="1"/>
</dbReference>
<dbReference type="EMBL" id="KK583291">
    <property type="protein sequence ID" value="KDO21281.1"/>
    <property type="molecule type" value="Genomic_DNA"/>
</dbReference>
<proteinExistence type="predicted"/>
<keyword evidence="6" id="KW-0808">Transferase</keyword>
<reference evidence="6 7" key="1">
    <citation type="journal article" date="2013" name="PLoS Genet.">
        <title>Distinctive expansion of potential virulence genes in the genome of the oomycete fish pathogen Saprolegnia parasitica.</title>
        <authorList>
            <person name="Jiang R.H."/>
            <person name="de Bruijn I."/>
            <person name="Haas B.J."/>
            <person name="Belmonte R."/>
            <person name="Lobach L."/>
            <person name="Christie J."/>
            <person name="van den Ackerveken G."/>
            <person name="Bottin A."/>
            <person name="Bulone V."/>
            <person name="Diaz-Moreno S.M."/>
            <person name="Dumas B."/>
            <person name="Fan L."/>
            <person name="Gaulin E."/>
            <person name="Govers F."/>
            <person name="Grenville-Briggs L.J."/>
            <person name="Horner N.R."/>
            <person name="Levin J.Z."/>
            <person name="Mammella M."/>
            <person name="Meijer H.J."/>
            <person name="Morris P."/>
            <person name="Nusbaum C."/>
            <person name="Oome S."/>
            <person name="Phillips A.J."/>
            <person name="van Rooyen D."/>
            <person name="Rzeszutek E."/>
            <person name="Saraiva M."/>
            <person name="Secombes C.J."/>
            <person name="Seidl M.F."/>
            <person name="Snel B."/>
            <person name="Stassen J.H."/>
            <person name="Sykes S."/>
            <person name="Tripathy S."/>
            <person name="van den Berg H."/>
            <person name="Vega-Arreguin J.C."/>
            <person name="Wawra S."/>
            <person name="Young S.K."/>
            <person name="Zeng Q."/>
            <person name="Dieguez-Uribeondo J."/>
            <person name="Russ C."/>
            <person name="Tyler B.M."/>
            <person name="van West P."/>
        </authorList>
    </citation>
    <scope>NUCLEOTIDE SEQUENCE [LARGE SCALE GENOMIC DNA]</scope>
    <source>
        <strain evidence="6 7">CBS 223.65</strain>
    </source>
</reference>
<feature type="repeat" description="ANK" evidence="3">
    <location>
        <begin position="81"/>
        <end position="113"/>
    </location>
</feature>
<evidence type="ECO:0000313" key="7">
    <source>
        <dbReference type="Proteomes" id="UP000030745"/>
    </source>
</evidence>
<feature type="repeat" description="ANK" evidence="3">
    <location>
        <begin position="113"/>
        <end position="146"/>
    </location>
</feature>
<evidence type="ECO:0000256" key="1">
    <source>
        <dbReference type="ARBA" id="ARBA00022737"/>
    </source>
</evidence>
<dbReference type="InterPro" id="IPR017441">
    <property type="entry name" value="Protein_kinase_ATP_BS"/>
</dbReference>
<dbReference type="RefSeq" id="XP_012208024.1">
    <property type="nucleotide sequence ID" value="XM_012352634.1"/>
</dbReference>
<dbReference type="OrthoDB" id="4062651at2759"/>
<keyword evidence="4" id="KW-0067">ATP-binding</keyword>
<dbReference type="PANTHER" id="PTHR24198">
    <property type="entry name" value="ANKYRIN REPEAT AND PROTEIN KINASE DOMAIN-CONTAINING PROTEIN"/>
    <property type="match status" value="1"/>
</dbReference>
<dbReference type="InterPro" id="IPR000719">
    <property type="entry name" value="Prot_kinase_dom"/>
</dbReference>
<feature type="repeat" description="ANK" evidence="3">
    <location>
        <begin position="147"/>
        <end position="179"/>
    </location>
</feature>
<dbReference type="PIRSF" id="PIRSF000654">
    <property type="entry name" value="Integrin-linked_kinase"/>
    <property type="match status" value="1"/>
</dbReference>
<dbReference type="GO" id="GO:0005737">
    <property type="term" value="C:cytoplasm"/>
    <property type="evidence" value="ECO:0007669"/>
    <property type="project" value="TreeGrafter"/>
</dbReference>
<dbReference type="Pfam" id="PF00069">
    <property type="entry name" value="Pkinase"/>
    <property type="match status" value="1"/>
</dbReference>
<dbReference type="GeneID" id="24135450"/>
<keyword evidence="1" id="KW-0677">Repeat</keyword>
<gene>
    <name evidence="6" type="ORF">SPRG_13580</name>
</gene>
<feature type="domain" description="Protein kinase" evidence="5">
    <location>
        <begin position="262"/>
        <end position="520"/>
    </location>
</feature>
<keyword evidence="7" id="KW-1185">Reference proteome</keyword>
<dbReference type="Gene3D" id="1.10.510.10">
    <property type="entry name" value="Transferase(Phosphotransferase) domain 1"/>
    <property type="match status" value="1"/>
</dbReference>
<dbReference type="PROSITE" id="PS50297">
    <property type="entry name" value="ANK_REP_REGION"/>
    <property type="match status" value="4"/>
</dbReference>
<dbReference type="InterPro" id="IPR036770">
    <property type="entry name" value="Ankyrin_rpt-contain_sf"/>
</dbReference>
<evidence type="ECO:0000259" key="5">
    <source>
        <dbReference type="PROSITE" id="PS50011"/>
    </source>
</evidence>
<dbReference type="InterPro" id="IPR011009">
    <property type="entry name" value="Kinase-like_dom_sf"/>
</dbReference>
<keyword evidence="4" id="KW-0547">Nucleotide-binding</keyword>
<dbReference type="Pfam" id="PF12796">
    <property type="entry name" value="Ank_2"/>
    <property type="match status" value="2"/>
</dbReference>
<dbReference type="PANTHER" id="PTHR24198:SF165">
    <property type="entry name" value="ANKYRIN REPEAT-CONTAINING PROTEIN-RELATED"/>
    <property type="match status" value="1"/>
</dbReference>
<dbReference type="PROSITE" id="PS50011">
    <property type="entry name" value="PROTEIN_KINASE_DOM"/>
    <property type="match status" value="1"/>
</dbReference>
<organism evidence="6 7">
    <name type="scientific">Saprolegnia parasitica (strain CBS 223.65)</name>
    <dbReference type="NCBI Taxonomy" id="695850"/>
    <lineage>
        <taxon>Eukaryota</taxon>
        <taxon>Sar</taxon>
        <taxon>Stramenopiles</taxon>
        <taxon>Oomycota</taxon>
        <taxon>Saprolegniomycetes</taxon>
        <taxon>Saprolegniales</taxon>
        <taxon>Saprolegniaceae</taxon>
        <taxon>Saprolegnia</taxon>
    </lineage>
</organism>
<sequence length="550" mass="60603">MRPEEVTDAAVRAIKALDSVAVAKLLKAHPALIREGRSEEGHTLLEVALHWIVAHATVSNEALVVLKTLLQHNPDVNTSLDGRSPLHLACFVQHHEIVKALLRKGANVNARFNGETPLHIACKLGAIESVRLLTEKNGLELDAADMHGLTPLHYAVATCNKEIIHTLLTCRATVDAADVTGLTPLAAVIYALRADLVQVLVEHGADVFQPCGGLSPTDFAQHVYTERAKDVANSALETECNQIRSTLEIAPRMRALQSVARRDANPTLGSGRFGTCQRVSYKDRPAVVKTLFTTSPNLVDEFRSLASCKSEHIVKMYHWEILPSSGQWQLYLEDMDDGTLRSHLHKLVLAPDATKPGNINSLKVALSIARGLEALHTPKRAGTQRGWSMVHGNLKLDNVHFNTRGQIKLADFGLCRVEAVTMTHVNLLTEHYVAPEVFRGHKISTSADIYAFGVILAEMNMRAPAPRGSDEKARRGKYVPEMRPDCAAWYRELVQWCVAEEPKGRPKIDDVIQILNNPSTETINAVKKARDEQNKISTSLQAESNLEITC</sequence>
<dbReference type="OMA" id="CREGNAM"/>
<feature type="repeat" description="ANK" evidence="3">
    <location>
        <begin position="180"/>
        <end position="207"/>
    </location>
</feature>
<evidence type="ECO:0000256" key="3">
    <source>
        <dbReference type="PROSITE-ProRule" id="PRU00023"/>
    </source>
</evidence>
<evidence type="ECO:0000313" key="6">
    <source>
        <dbReference type="EMBL" id="KDO21281.1"/>
    </source>
</evidence>
<dbReference type="SMART" id="SM00248">
    <property type="entry name" value="ANK"/>
    <property type="match status" value="5"/>
</dbReference>
<accession>A0A067C415</accession>
<dbReference type="SUPFAM" id="SSF56112">
    <property type="entry name" value="Protein kinase-like (PK-like)"/>
    <property type="match status" value="1"/>
</dbReference>